<sequence>MSFNPKEEKMRIYEMLSEASVENYNYSKNELFYQSIDFALSEYKELALAFDSFFKSIDHLIIFREMMESNLKTDTANQLKNLKMLIEKNYDQRELEKMPTSVYNQVLDVQKQRADLLKKVAQTYLSAKK</sequence>
<evidence type="ECO:0000313" key="1">
    <source>
        <dbReference type="EMBL" id="CDQ41912.1"/>
    </source>
</evidence>
<keyword evidence="2" id="KW-1185">Reference proteome</keyword>
<dbReference type="EMBL" id="CCDP010000003">
    <property type="protein sequence ID" value="CDQ41912.1"/>
    <property type="molecule type" value="Genomic_DNA"/>
</dbReference>
<comment type="caution">
    <text evidence="1">The sequence shown here is derived from an EMBL/GenBank/DDBJ whole genome shotgun (WGS) entry which is preliminary data.</text>
</comment>
<reference evidence="2" key="2">
    <citation type="submission" date="2014-05" db="EMBL/GenBank/DDBJ databases">
        <title>Draft genome sequence of Virgibacillus massiliensis Vm-5.</title>
        <authorList>
            <person name="Khelaifia S."/>
            <person name="Croce O."/>
            <person name="Lagier J.C."/>
            <person name="Raoult D."/>
        </authorList>
    </citation>
    <scope>NUCLEOTIDE SEQUENCE [LARGE SCALE GENOMIC DNA]</scope>
    <source>
        <strain evidence="2">Vm-5</strain>
    </source>
</reference>
<dbReference type="RefSeq" id="WP_038246945.1">
    <property type="nucleotide sequence ID" value="NZ_BNER01000008.1"/>
</dbReference>
<dbReference type="AlphaFoldDB" id="A0A024QI55"/>
<reference evidence="1 2" key="1">
    <citation type="submission" date="2014-03" db="EMBL/GenBank/DDBJ databases">
        <authorList>
            <person name="Urmite Genomes U."/>
        </authorList>
    </citation>
    <scope>NUCLEOTIDE SEQUENCE [LARGE SCALE GENOMIC DNA]</scope>
    <source>
        <strain evidence="1 2">Vm-5</strain>
    </source>
</reference>
<dbReference type="STRING" id="1462526.BN990_04291"/>
<organism evidence="1 2">
    <name type="scientific">Virgibacillus massiliensis</name>
    <dbReference type="NCBI Taxonomy" id="1462526"/>
    <lineage>
        <taxon>Bacteria</taxon>
        <taxon>Bacillati</taxon>
        <taxon>Bacillota</taxon>
        <taxon>Bacilli</taxon>
        <taxon>Bacillales</taxon>
        <taxon>Bacillaceae</taxon>
        <taxon>Virgibacillus</taxon>
    </lineage>
</organism>
<name>A0A024QI55_9BACI</name>
<dbReference type="Proteomes" id="UP000028875">
    <property type="component" value="Unassembled WGS sequence"/>
</dbReference>
<protein>
    <submittedName>
        <fullName evidence="1">Uncharacterized protein</fullName>
    </submittedName>
</protein>
<evidence type="ECO:0000313" key="2">
    <source>
        <dbReference type="Proteomes" id="UP000028875"/>
    </source>
</evidence>
<gene>
    <name evidence="1" type="ORF">BN990_04291</name>
</gene>
<proteinExistence type="predicted"/>
<accession>A0A024QI55</accession>
<dbReference type="OrthoDB" id="9921693at2"/>